<dbReference type="Gene3D" id="3.40.50.1860">
    <property type="match status" value="2"/>
</dbReference>
<dbReference type="SUPFAM" id="SSF53681">
    <property type="entry name" value="Aspartate/glutamate racemase"/>
    <property type="match status" value="2"/>
</dbReference>
<dbReference type="InterPro" id="IPR001920">
    <property type="entry name" value="Asp/Glu_race"/>
</dbReference>
<protein>
    <recommendedName>
        <fullName evidence="5">Aspartate racemase</fullName>
    </recommendedName>
</protein>
<dbReference type="Pfam" id="PF01177">
    <property type="entry name" value="Asp_Glu_race"/>
    <property type="match status" value="1"/>
</dbReference>
<gene>
    <name evidence="3" type="ORF">DASB73_036620</name>
</gene>
<evidence type="ECO:0000256" key="2">
    <source>
        <dbReference type="ARBA" id="ARBA00023235"/>
    </source>
</evidence>
<accession>A0AAV5RQ95</accession>
<dbReference type="PANTHER" id="PTHR21198">
    <property type="entry name" value="GLUTAMATE RACEMASE"/>
    <property type="match status" value="1"/>
</dbReference>
<sequence length="237" mass="25659">MSTTIRTVGLLSNTDAAAGTQYYRHIRKVVKEQLGDLSSPNLVLRTVNFAAVIELQQQGRWEDARKYLANVAYSLEKAGAQCVLLCAVTMHLVADCIDSSIIVPLIHVVDVTAKKLQENKHSKPLLLASGYTMEKGFYQSRMARNGVDVIVPDECGRSAVHNIIFNEISEGVMLQSSRDILISLINTAKSQGADSVILGCSELTALLDVNSLPLPGYDSTILHAQAAAEFAISKSDA</sequence>
<dbReference type="AlphaFoldDB" id="A0AAV5RQ95"/>
<dbReference type="Proteomes" id="UP001362899">
    <property type="component" value="Unassembled WGS sequence"/>
</dbReference>
<proteinExistence type="inferred from homology"/>
<evidence type="ECO:0008006" key="5">
    <source>
        <dbReference type="Google" id="ProtNLM"/>
    </source>
</evidence>
<keyword evidence="4" id="KW-1185">Reference proteome</keyword>
<dbReference type="InterPro" id="IPR004380">
    <property type="entry name" value="Asp_race"/>
</dbReference>
<keyword evidence="2" id="KW-0413">Isomerase</keyword>
<evidence type="ECO:0000256" key="1">
    <source>
        <dbReference type="ARBA" id="ARBA00007847"/>
    </source>
</evidence>
<evidence type="ECO:0000313" key="3">
    <source>
        <dbReference type="EMBL" id="GMM52699.1"/>
    </source>
</evidence>
<comment type="similarity">
    <text evidence="1">Belongs to the aspartate/glutamate racemases family.</text>
</comment>
<comment type="caution">
    <text evidence="3">The sequence shown here is derived from an EMBL/GenBank/DDBJ whole genome shotgun (WGS) entry which is preliminary data.</text>
</comment>
<dbReference type="PANTHER" id="PTHR21198:SF7">
    <property type="entry name" value="ASPARTATE-GLUTAMATE RACEMASE FAMILY"/>
    <property type="match status" value="1"/>
</dbReference>
<evidence type="ECO:0000313" key="4">
    <source>
        <dbReference type="Proteomes" id="UP001362899"/>
    </source>
</evidence>
<dbReference type="NCBIfam" id="TIGR00035">
    <property type="entry name" value="asp_race"/>
    <property type="match status" value="1"/>
</dbReference>
<dbReference type="EMBL" id="BTGC01000008">
    <property type="protein sequence ID" value="GMM52699.1"/>
    <property type="molecule type" value="Genomic_DNA"/>
</dbReference>
<reference evidence="3 4" key="1">
    <citation type="journal article" date="2023" name="Elife">
        <title>Identification of key yeast species and microbe-microbe interactions impacting larval growth of Drosophila in the wild.</title>
        <authorList>
            <person name="Mure A."/>
            <person name="Sugiura Y."/>
            <person name="Maeda R."/>
            <person name="Honda K."/>
            <person name="Sakurai N."/>
            <person name="Takahashi Y."/>
            <person name="Watada M."/>
            <person name="Katoh T."/>
            <person name="Gotoh A."/>
            <person name="Gotoh Y."/>
            <person name="Taniguchi I."/>
            <person name="Nakamura K."/>
            <person name="Hayashi T."/>
            <person name="Katayama T."/>
            <person name="Uemura T."/>
            <person name="Hattori Y."/>
        </authorList>
    </citation>
    <scope>NUCLEOTIDE SEQUENCE [LARGE SCALE GENOMIC DNA]</scope>
    <source>
        <strain evidence="3 4">SB-73</strain>
    </source>
</reference>
<dbReference type="GO" id="GO:0047661">
    <property type="term" value="F:amino-acid racemase activity"/>
    <property type="evidence" value="ECO:0007669"/>
    <property type="project" value="InterPro"/>
</dbReference>
<organism evidence="3 4">
    <name type="scientific">Starmerella bacillaris</name>
    <name type="common">Yeast</name>
    <name type="synonym">Candida zemplinina</name>
    <dbReference type="NCBI Taxonomy" id="1247836"/>
    <lineage>
        <taxon>Eukaryota</taxon>
        <taxon>Fungi</taxon>
        <taxon>Dikarya</taxon>
        <taxon>Ascomycota</taxon>
        <taxon>Saccharomycotina</taxon>
        <taxon>Dipodascomycetes</taxon>
        <taxon>Dipodascales</taxon>
        <taxon>Trichomonascaceae</taxon>
        <taxon>Starmerella</taxon>
    </lineage>
</organism>
<name>A0AAV5RQ95_STABA</name>
<dbReference type="InterPro" id="IPR015942">
    <property type="entry name" value="Asp/Glu/hydantoin_racemase"/>
</dbReference>